<evidence type="ECO:0000256" key="12">
    <source>
        <dbReference type="SAM" id="Phobius"/>
    </source>
</evidence>
<protein>
    <submittedName>
        <fullName evidence="13">Cytochrome c oxidase assembly protein subunit 15</fullName>
    </submittedName>
</protein>
<keyword evidence="14" id="KW-1185">Reference proteome</keyword>
<keyword evidence="4" id="KW-0479">Metal-binding</keyword>
<dbReference type="Pfam" id="PF02628">
    <property type="entry name" value="COX15-CtaA"/>
    <property type="match status" value="2"/>
</dbReference>
<evidence type="ECO:0000256" key="3">
    <source>
        <dbReference type="ARBA" id="ARBA00022692"/>
    </source>
</evidence>
<evidence type="ECO:0000256" key="10">
    <source>
        <dbReference type="ARBA" id="ARBA00023157"/>
    </source>
</evidence>
<dbReference type="InterPro" id="IPR003780">
    <property type="entry name" value="COX15/CtaA_fam"/>
</dbReference>
<evidence type="ECO:0000256" key="6">
    <source>
        <dbReference type="ARBA" id="ARBA00023002"/>
    </source>
</evidence>
<feature type="transmembrane region" description="Helical" evidence="12">
    <location>
        <begin position="327"/>
        <end position="347"/>
    </location>
</feature>
<evidence type="ECO:0000256" key="8">
    <source>
        <dbReference type="ARBA" id="ARBA00023133"/>
    </source>
</evidence>
<dbReference type="InterPro" id="IPR050450">
    <property type="entry name" value="COX15/CtaA_HemeA_synthase"/>
</dbReference>
<keyword evidence="3 12" id="KW-0812">Transmembrane</keyword>
<dbReference type="STRING" id="686796.SAMN04488104_102329"/>
<keyword evidence="10" id="KW-1015">Disulfide bond</keyword>
<keyword evidence="8" id="KW-0350">Heme biosynthesis</keyword>
<feature type="transmembrane region" description="Helical" evidence="12">
    <location>
        <begin position="147"/>
        <end position="168"/>
    </location>
</feature>
<dbReference type="PANTHER" id="PTHR35457">
    <property type="entry name" value="HEME A SYNTHASE"/>
    <property type="match status" value="1"/>
</dbReference>
<dbReference type="OrthoDB" id="1447144at2"/>
<organism evidence="13 14">
    <name type="scientific">Algoriphagus faecimaris</name>
    <dbReference type="NCBI Taxonomy" id="686796"/>
    <lineage>
        <taxon>Bacteria</taxon>
        <taxon>Pseudomonadati</taxon>
        <taxon>Bacteroidota</taxon>
        <taxon>Cytophagia</taxon>
        <taxon>Cytophagales</taxon>
        <taxon>Cyclobacteriaceae</taxon>
        <taxon>Algoriphagus</taxon>
    </lineage>
</organism>
<keyword evidence="9 12" id="KW-0472">Membrane</keyword>
<evidence type="ECO:0000256" key="1">
    <source>
        <dbReference type="ARBA" id="ARBA00004141"/>
    </source>
</evidence>
<sequence length="358" mass="40940">MNQNTDKILNSFRRISTITVVAVYFLILVGGIVRSTGSGMGCPDWPKCFGSVIPPTSVDQLPKNYQDIYLEKRLAKNERFVASLERMGFEKTAEKISNDKSILVEEEFNATKTWIEYINRLIGVVIGFLIILTVWKSFKLWKTDPRITLLSIFSLVLVLFIGWIGSLVVSTNLLPWMITIHMVLALFLVWILLYVNQRSSLLLDRKSVSVQFPDKIKWILILGTFLMFVQVVLGTQVREEVDHVAESLGNLLRDNWVSQLGISFLIHRSFSLVLLGVHVVYFFWAFKYTLRNSPINVWTQVLILFILLEIASGIGMAYFGIPAFLQPIHLLLGSLILGVQFILIYQFSANKKYKLNQI</sequence>
<feature type="transmembrane region" description="Helical" evidence="12">
    <location>
        <begin position="216"/>
        <end position="236"/>
    </location>
</feature>
<feature type="transmembrane region" description="Helical" evidence="12">
    <location>
        <begin position="256"/>
        <end position="285"/>
    </location>
</feature>
<gene>
    <name evidence="13" type="ORF">SAMN04488104_102329</name>
</gene>
<feature type="transmembrane region" description="Helical" evidence="12">
    <location>
        <begin position="297"/>
        <end position="321"/>
    </location>
</feature>
<dbReference type="GO" id="GO:0006784">
    <property type="term" value="P:heme A biosynthetic process"/>
    <property type="evidence" value="ECO:0007669"/>
    <property type="project" value="InterPro"/>
</dbReference>
<dbReference type="RefSeq" id="WP_087940247.1">
    <property type="nucleotide sequence ID" value="NZ_FNAC01000023.1"/>
</dbReference>
<dbReference type="EMBL" id="FNAC01000023">
    <property type="protein sequence ID" value="SDD30503.1"/>
    <property type="molecule type" value="Genomic_DNA"/>
</dbReference>
<dbReference type="GO" id="GO:0046872">
    <property type="term" value="F:metal ion binding"/>
    <property type="evidence" value="ECO:0007669"/>
    <property type="project" value="UniProtKB-KW"/>
</dbReference>
<evidence type="ECO:0000256" key="7">
    <source>
        <dbReference type="ARBA" id="ARBA00023004"/>
    </source>
</evidence>
<dbReference type="GO" id="GO:0016491">
    <property type="term" value="F:oxidoreductase activity"/>
    <property type="evidence" value="ECO:0007669"/>
    <property type="project" value="UniProtKB-KW"/>
</dbReference>
<comment type="subcellular location">
    <subcellularLocation>
        <location evidence="1">Membrane</location>
        <topology evidence="1">Multi-pass membrane protein</topology>
    </subcellularLocation>
</comment>
<keyword evidence="7" id="KW-0408">Iron</keyword>
<name>A0A1G6TN27_9BACT</name>
<reference evidence="14" key="1">
    <citation type="submission" date="2016-10" db="EMBL/GenBank/DDBJ databases">
        <authorList>
            <person name="Varghese N."/>
            <person name="Submissions S."/>
        </authorList>
    </citation>
    <scope>NUCLEOTIDE SEQUENCE [LARGE SCALE GENOMIC DNA]</scope>
    <source>
        <strain evidence="14">DSM 23095</strain>
    </source>
</reference>
<comment type="pathway">
    <text evidence="11">Porphyrin-containing compound metabolism.</text>
</comment>
<keyword evidence="6" id="KW-0560">Oxidoreductase</keyword>
<evidence type="ECO:0000256" key="9">
    <source>
        <dbReference type="ARBA" id="ARBA00023136"/>
    </source>
</evidence>
<feature type="transmembrane region" description="Helical" evidence="12">
    <location>
        <begin position="174"/>
        <end position="195"/>
    </location>
</feature>
<evidence type="ECO:0000256" key="4">
    <source>
        <dbReference type="ARBA" id="ARBA00022723"/>
    </source>
</evidence>
<evidence type="ECO:0000313" key="13">
    <source>
        <dbReference type="EMBL" id="SDD30503.1"/>
    </source>
</evidence>
<evidence type="ECO:0000256" key="5">
    <source>
        <dbReference type="ARBA" id="ARBA00022989"/>
    </source>
</evidence>
<keyword evidence="5 12" id="KW-1133">Transmembrane helix</keyword>
<keyword evidence="2" id="KW-1003">Cell membrane</keyword>
<dbReference type="Proteomes" id="UP000199060">
    <property type="component" value="Unassembled WGS sequence"/>
</dbReference>
<feature type="transmembrane region" description="Helical" evidence="12">
    <location>
        <begin position="117"/>
        <end position="135"/>
    </location>
</feature>
<dbReference type="GO" id="GO:0016020">
    <property type="term" value="C:membrane"/>
    <property type="evidence" value="ECO:0007669"/>
    <property type="project" value="UniProtKB-SubCell"/>
</dbReference>
<accession>A0A1G6TN27</accession>
<proteinExistence type="predicted"/>
<dbReference type="PANTHER" id="PTHR35457:SF1">
    <property type="entry name" value="HEME A SYNTHASE"/>
    <property type="match status" value="1"/>
</dbReference>
<evidence type="ECO:0000313" key="14">
    <source>
        <dbReference type="Proteomes" id="UP000199060"/>
    </source>
</evidence>
<dbReference type="AlphaFoldDB" id="A0A1G6TN27"/>
<evidence type="ECO:0000256" key="11">
    <source>
        <dbReference type="ARBA" id="ARBA00023444"/>
    </source>
</evidence>
<evidence type="ECO:0000256" key="2">
    <source>
        <dbReference type="ARBA" id="ARBA00022475"/>
    </source>
</evidence>
<feature type="transmembrane region" description="Helical" evidence="12">
    <location>
        <begin position="12"/>
        <end position="33"/>
    </location>
</feature>